<sequence length="368" mass="39684">MVASNALVKRLGSKAVVMGGLAGLIASSIMIPLAQQFNVWLAAEMLQGISIGLINIGVIMILTLNFGDRLGEKLNMLYGSVGMGSLLAPIFLSYVLSFTGSALAAFIVTALVGLLCLSTFYVLRFQTRAVRRNVSEEVYVAQPSLMPDRTGPAFKQPLLWLIALQVCLYVGAEAGFSNWVITAISKEANISIRMTTPAATLFWIGITVGRMVVARLMKRGHLTNAQLLYISMLGGAACGVLLIACMQAPIICFVASFGVGLFLGPIFPTLQVIATRRFDRVPALVSSVIMVSSGFAGMTIPLSMGMLIPQIGAREVMMIPALLCLLVAFPYYLANRKEQKIVAYRQQQTEQPIYELPTIQLPIVEGVA</sequence>
<evidence type="ECO:0000259" key="8">
    <source>
        <dbReference type="PROSITE" id="PS50850"/>
    </source>
</evidence>
<protein>
    <submittedName>
        <fullName evidence="9">MFS transporter</fullName>
    </submittedName>
</protein>
<dbReference type="InterPro" id="IPR051788">
    <property type="entry name" value="MFS_Transporter"/>
</dbReference>
<comment type="similarity">
    <text evidence="2">Belongs to the major facilitator superfamily.</text>
</comment>
<dbReference type="InterPro" id="IPR020846">
    <property type="entry name" value="MFS_dom"/>
</dbReference>
<feature type="transmembrane region" description="Helical" evidence="7">
    <location>
        <begin position="250"/>
        <end position="270"/>
    </location>
</feature>
<comment type="caution">
    <text evidence="9">The sequence shown here is derived from an EMBL/GenBank/DDBJ whole genome shotgun (WGS) entry which is preliminary data.</text>
</comment>
<gene>
    <name evidence="9" type="ORF">KDH_25730</name>
</gene>
<evidence type="ECO:0000256" key="3">
    <source>
        <dbReference type="ARBA" id="ARBA00022448"/>
    </source>
</evidence>
<dbReference type="PROSITE" id="PS50850">
    <property type="entry name" value="MFS"/>
    <property type="match status" value="1"/>
</dbReference>
<feature type="transmembrane region" description="Helical" evidence="7">
    <location>
        <begin position="282"/>
        <end position="304"/>
    </location>
</feature>
<evidence type="ECO:0000256" key="7">
    <source>
        <dbReference type="SAM" id="Phobius"/>
    </source>
</evidence>
<keyword evidence="10" id="KW-1185">Reference proteome</keyword>
<keyword evidence="6 7" id="KW-0472">Membrane</keyword>
<proteinExistence type="inferred from homology"/>
<keyword evidence="5 7" id="KW-1133">Transmembrane helix</keyword>
<comment type="subcellular location">
    <subcellularLocation>
        <location evidence="1">Cell membrane</location>
        <topology evidence="1">Multi-pass membrane protein</topology>
    </subcellularLocation>
</comment>
<dbReference type="EMBL" id="BSRI01000001">
    <property type="protein sequence ID" value="GLV55729.1"/>
    <property type="molecule type" value="Genomic_DNA"/>
</dbReference>
<evidence type="ECO:0000256" key="1">
    <source>
        <dbReference type="ARBA" id="ARBA00004651"/>
    </source>
</evidence>
<dbReference type="PANTHER" id="PTHR23514:SF3">
    <property type="entry name" value="BYPASS OF STOP CODON PROTEIN 6"/>
    <property type="match status" value="1"/>
</dbReference>
<feature type="transmembrane region" description="Helical" evidence="7">
    <location>
        <begin position="158"/>
        <end position="184"/>
    </location>
</feature>
<organism evidence="9 10">
    <name type="scientific">Dictyobacter halimunensis</name>
    <dbReference type="NCBI Taxonomy" id="3026934"/>
    <lineage>
        <taxon>Bacteria</taxon>
        <taxon>Bacillati</taxon>
        <taxon>Chloroflexota</taxon>
        <taxon>Ktedonobacteria</taxon>
        <taxon>Ktedonobacterales</taxon>
        <taxon>Dictyobacteraceae</taxon>
        <taxon>Dictyobacter</taxon>
    </lineage>
</organism>
<evidence type="ECO:0000256" key="6">
    <source>
        <dbReference type="ARBA" id="ARBA00023136"/>
    </source>
</evidence>
<evidence type="ECO:0000256" key="2">
    <source>
        <dbReference type="ARBA" id="ARBA00008335"/>
    </source>
</evidence>
<feature type="transmembrane region" description="Helical" evidence="7">
    <location>
        <begin position="190"/>
        <end position="213"/>
    </location>
</feature>
<evidence type="ECO:0000256" key="5">
    <source>
        <dbReference type="ARBA" id="ARBA00022989"/>
    </source>
</evidence>
<feature type="transmembrane region" description="Helical" evidence="7">
    <location>
        <begin position="225"/>
        <end position="244"/>
    </location>
</feature>
<feature type="transmembrane region" description="Helical" evidence="7">
    <location>
        <begin position="316"/>
        <end position="334"/>
    </location>
</feature>
<evidence type="ECO:0000313" key="10">
    <source>
        <dbReference type="Proteomes" id="UP001344906"/>
    </source>
</evidence>
<reference evidence="9 10" key="1">
    <citation type="submission" date="2023-02" db="EMBL/GenBank/DDBJ databases">
        <title>Dictyobacter halimunensis sp. nov., a new member of the class Ktedonobacteria from forest soil in a geothermal area.</title>
        <authorList>
            <person name="Rachmania M.K."/>
            <person name="Ningsih F."/>
            <person name="Sakai Y."/>
            <person name="Yabe S."/>
            <person name="Yokota A."/>
            <person name="Sjamsuridzal W."/>
        </authorList>
    </citation>
    <scope>NUCLEOTIDE SEQUENCE [LARGE SCALE GENOMIC DNA]</scope>
    <source>
        <strain evidence="9 10">S3.2.2.5</strain>
    </source>
</reference>
<feature type="transmembrane region" description="Helical" evidence="7">
    <location>
        <begin position="102"/>
        <end position="123"/>
    </location>
</feature>
<evidence type="ECO:0000256" key="4">
    <source>
        <dbReference type="ARBA" id="ARBA00022692"/>
    </source>
</evidence>
<evidence type="ECO:0000313" key="9">
    <source>
        <dbReference type="EMBL" id="GLV55729.1"/>
    </source>
</evidence>
<dbReference type="PANTHER" id="PTHR23514">
    <property type="entry name" value="BYPASS OF STOP CODON PROTEIN 6"/>
    <property type="match status" value="1"/>
</dbReference>
<feature type="transmembrane region" description="Helical" evidence="7">
    <location>
        <begin position="76"/>
        <end position="96"/>
    </location>
</feature>
<dbReference type="Pfam" id="PF07690">
    <property type="entry name" value="MFS_1"/>
    <property type="match status" value="1"/>
</dbReference>
<feature type="transmembrane region" description="Helical" evidence="7">
    <location>
        <begin position="45"/>
        <end position="64"/>
    </location>
</feature>
<dbReference type="InterPro" id="IPR036259">
    <property type="entry name" value="MFS_trans_sf"/>
</dbReference>
<keyword evidence="4 7" id="KW-0812">Transmembrane</keyword>
<accession>A0ABQ6FN99</accession>
<name>A0ABQ6FN99_9CHLR</name>
<dbReference type="InterPro" id="IPR011701">
    <property type="entry name" value="MFS"/>
</dbReference>
<dbReference type="SUPFAM" id="SSF103473">
    <property type="entry name" value="MFS general substrate transporter"/>
    <property type="match status" value="1"/>
</dbReference>
<keyword evidence="3" id="KW-0813">Transport</keyword>
<dbReference type="Proteomes" id="UP001344906">
    <property type="component" value="Unassembled WGS sequence"/>
</dbReference>
<feature type="domain" description="Major facilitator superfamily (MFS) profile" evidence="8">
    <location>
        <begin position="1"/>
        <end position="339"/>
    </location>
</feature>
<dbReference type="Gene3D" id="1.20.1250.20">
    <property type="entry name" value="MFS general substrate transporter like domains"/>
    <property type="match status" value="2"/>
</dbReference>
<feature type="transmembrane region" description="Helical" evidence="7">
    <location>
        <begin position="12"/>
        <end position="33"/>
    </location>
</feature>